<dbReference type="RefSeq" id="WP_147076476.1">
    <property type="nucleotide sequence ID" value="NZ_BPQN01000035.1"/>
</dbReference>
<keyword evidence="1" id="KW-0812">Transmembrane</keyword>
<feature type="transmembrane region" description="Helical" evidence="1">
    <location>
        <begin position="61"/>
        <end position="84"/>
    </location>
</feature>
<evidence type="ECO:0000313" key="3">
    <source>
        <dbReference type="Proteomes" id="UP000321258"/>
    </source>
</evidence>
<evidence type="ECO:0000256" key="1">
    <source>
        <dbReference type="SAM" id="Phobius"/>
    </source>
</evidence>
<evidence type="ECO:0000313" key="2">
    <source>
        <dbReference type="EMBL" id="GEO98205.1"/>
    </source>
</evidence>
<organism evidence="2 3">
    <name type="scientific">Methylobacterium haplocladii</name>
    <dbReference type="NCBI Taxonomy" id="1176176"/>
    <lineage>
        <taxon>Bacteria</taxon>
        <taxon>Pseudomonadati</taxon>
        <taxon>Pseudomonadota</taxon>
        <taxon>Alphaproteobacteria</taxon>
        <taxon>Hyphomicrobiales</taxon>
        <taxon>Methylobacteriaceae</taxon>
        <taxon>Methylobacterium</taxon>
    </lineage>
</organism>
<dbReference type="OrthoDB" id="8002583at2"/>
<dbReference type="Proteomes" id="UP000321258">
    <property type="component" value="Unassembled WGS sequence"/>
</dbReference>
<protein>
    <recommendedName>
        <fullName evidence="4">Major facilitator superfamily (MFS) profile domain-containing protein</fullName>
    </recommendedName>
</protein>
<dbReference type="EMBL" id="BJZT01000005">
    <property type="protein sequence ID" value="GEO98205.1"/>
    <property type="molecule type" value="Genomic_DNA"/>
</dbReference>
<keyword evidence="3" id="KW-1185">Reference proteome</keyword>
<gene>
    <name evidence="2" type="ORF">MHA02_05930</name>
</gene>
<proteinExistence type="predicted"/>
<evidence type="ECO:0008006" key="4">
    <source>
        <dbReference type="Google" id="ProtNLM"/>
    </source>
</evidence>
<accession>A0A512IKK7</accession>
<keyword evidence="1" id="KW-1133">Transmembrane helix</keyword>
<sequence length="92" mass="9231">MMILVSGLWPGLAGALLLGACIGAIMGLPRERFGFISAGISFAMLAILAGIALLQTVPGLAGLWVETASLMLGAYLLGCLVGGAGQMVAKRG</sequence>
<comment type="caution">
    <text evidence="2">The sequence shown here is derived from an EMBL/GenBank/DDBJ whole genome shotgun (WGS) entry which is preliminary data.</text>
</comment>
<keyword evidence="1" id="KW-0472">Membrane</keyword>
<name>A0A512IKK7_9HYPH</name>
<reference evidence="2 3" key="1">
    <citation type="submission" date="2019-07" db="EMBL/GenBank/DDBJ databases">
        <title>Whole genome shotgun sequence of Methylobacterium haplocladii NBRC 107714.</title>
        <authorList>
            <person name="Hosoyama A."/>
            <person name="Uohara A."/>
            <person name="Ohji S."/>
            <person name="Ichikawa N."/>
        </authorList>
    </citation>
    <scope>NUCLEOTIDE SEQUENCE [LARGE SCALE GENOMIC DNA]</scope>
    <source>
        <strain evidence="2 3">NBRC 107714</strain>
    </source>
</reference>
<feature type="transmembrane region" description="Helical" evidence="1">
    <location>
        <begin position="33"/>
        <end position="54"/>
    </location>
</feature>
<dbReference type="AlphaFoldDB" id="A0A512IKK7"/>